<dbReference type="GO" id="GO:0012505">
    <property type="term" value="C:endomembrane system"/>
    <property type="evidence" value="ECO:0007669"/>
    <property type="project" value="UniProtKB-SubCell"/>
</dbReference>
<dbReference type="PANTHER" id="PTHR42861">
    <property type="entry name" value="CALCIUM-TRANSPORTING ATPASE"/>
    <property type="match status" value="1"/>
</dbReference>
<dbReference type="InterPro" id="IPR023298">
    <property type="entry name" value="ATPase_P-typ_TM_dom_sf"/>
</dbReference>
<dbReference type="SUPFAM" id="SSF81653">
    <property type="entry name" value="Calcium ATPase, transduction domain A"/>
    <property type="match status" value="1"/>
</dbReference>
<evidence type="ECO:0000256" key="3">
    <source>
        <dbReference type="ARBA" id="ARBA00022553"/>
    </source>
</evidence>
<keyword evidence="7 13" id="KW-0067">ATP-binding</keyword>
<evidence type="ECO:0000256" key="9">
    <source>
        <dbReference type="ARBA" id="ARBA00022967"/>
    </source>
</evidence>
<evidence type="ECO:0000256" key="2">
    <source>
        <dbReference type="ARBA" id="ARBA00022448"/>
    </source>
</evidence>
<dbReference type="InterPro" id="IPR023299">
    <property type="entry name" value="ATPase_P-typ_cyto_dom_N"/>
</dbReference>
<dbReference type="SMART" id="SM00831">
    <property type="entry name" value="Cation_ATPase_N"/>
    <property type="match status" value="1"/>
</dbReference>
<dbReference type="EMBL" id="CYKH01000486">
    <property type="protein sequence ID" value="CUI14093.1"/>
    <property type="molecule type" value="Genomic_DNA"/>
</dbReference>
<evidence type="ECO:0000256" key="6">
    <source>
        <dbReference type="ARBA" id="ARBA00022837"/>
    </source>
</evidence>
<evidence type="ECO:0000256" key="13">
    <source>
        <dbReference type="RuleBase" id="RU361146"/>
    </source>
</evidence>
<keyword evidence="16" id="KW-1185">Reference proteome</keyword>
<dbReference type="InterPro" id="IPR044492">
    <property type="entry name" value="P_typ_ATPase_HD_dom"/>
</dbReference>
<comment type="similarity">
    <text evidence="13">Belongs to the cation transport ATPase (P-type) (TC 3.A.3) family.</text>
</comment>
<dbReference type="OMA" id="PLWNNMM"/>
<dbReference type="InterPro" id="IPR001757">
    <property type="entry name" value="P_typ_ATPase"/>
</dbReference>
<sequence length="1012" mass="110029">MTTVQLPTDASGLTEKELLRLLDVLDASKGLSPQEVQERHARFGPNSLPETPPVPIWKLILQQFEDGLVRVLLAAAAVSAVMAVLEGDPHGFVEPLVILLILVLNAIVGVWQENRAEGAIEALKSLVPETAVVVRGSALQHVDAAELVPGDIVHVAVGQRVPADMRVLRLHSTTLRVDQSILNGESVEALKHNEVETRKAGKAAERFPSNMVFSGTAVVYGKATCVVVRTGASTEIGAIEHDVREQEEVKTPLQVKLDEFGALLSTVIQYICIAVFLVNYLRFNLTHVPKEGEEVWTRYVQPAVHSLKVAVALAVAAIPEGLPAVVTTCLALGTRRMASHNALVRDLPSVETLGRCTVICSDKTGTLTTNMMSVLQVFTVFDASDSNTKLREYHLEDSKFDVPKNAVRNKEGQTVVAATESDSGLQLLCTAATLCNDASLTWNAEQHRVEKVGEATEAALLTMAEKLGHPVPTDPHAYLRTVQAQWTKNTTLEFTRSRKSMSVHCTSAAKGGRSTHNLFVKGAPEEVLSRCSRVYCSSSQRTVPLTKANRAAILAKVQEMSGAAALRCIGFAFRAVPAMDAINLSTPSTFHQIESDMVFTGVAGMIDPPRMEVRGAIEQCHTAGIRVMVITGDNKDTAEAICRKIGVFPETGSTKDLSFTGADLDNMTLAQKRDAVTKACLFSRTDPKHKMMLVELLQEQRLICAMTGDGVNDAPALKRADIGIAMGSGTEVAKAASKMVLADDNFVTVVKAISEGRGIYNNTRQFIRYLISSNIGEVVCILSTGLLGIPDALEPIQLLWVNLVTDGLPATALGFNQQDPDIMQQPPRRTDEPIVNGYMFIRYMIVGTYVGLATVGGFLYWFLANGFTLSDLMSHHTCTNLLDAKCVILTNPTTARAIALSILVVVEMFNALNALSENHSIVTIRPSSNKWLMLAIFSSMFLHFAIMYVPQLSSTFAIEPLGVPAQVVQSADPWSIVVPEDFTEWKIVFVFSIPVLFLDELLKYIARRSGSH</sequence>
<protein>
    <recommendedName>
        <fullName evidence="13">Calcium-transporting ATPase</fullName>
        <ecNumber evidence="13">7.2.2.10</ecNumber>
    </recommendedName>
</protein>
<comment type="subcellular location">
    <subcellularLocation>
        <location evidence="1">Endomembrane system</location>
        <topology evidence="1">Multi-pass membrane protein</topology>
    </subcellularLocation>
    <subcellularLocation>
        <location evidence="13">Membrane</location>
        <topology evidence="13">Multi-pass membrane protein</topology>
    </subcellularLocation>
</comment>
<dbReference type="Pfam" id="PF00690">
    <property type="entry name" value="Cation_ATPase_N"/>
    <property type="match status" value="1"/>
</dbReference>
<comment type="catalytic activity">
    <reaction evidence="13">
        <text>Ca(2+)(in) + ATP + H2O = Ca(2+)(out) + ADP + phosphate + H(+)</text>
        <dbReference type="Rhea" id="RHEA:18105"/>
        <dbReference type="ChEBI" id="CHEBI:15377"/>
        <dbReference type="ChEBI" id="CHEBI:15378"/>
        <dbReference type="ChEBI" id="CHEBI:29108"/>
        <dbReference type="ChEBI" id="CHEBI:30616"/>
        <dbReference type="ChEBI" id="CHEBI:43474"/>
        <dbReference type="ChEBI" id="CHEBI:456216"/>
        <dbReference type="EC" id="7.2.2.10"/>
    </reaction>
</comment>
<dbReference type="InterPro" id="IPR036412">
    <property type="entry name" value="HAD-like_sf"/>
</dbReference>
<keyword evidence="9" id="KW-1278">Translocase</keyword>
<keyword evidence="4 13" id="KW-0812">Transmembrane</keyword>
<dbReference type="Pfam" id="PF00122">
    <property type="entry name" value="E1-E2_ATPase"/>
    <property type="match status" value="1"/>
</dbReference>
<dbReference type="VEuPathDB" id="TriTrypDB:BSAL_69220"/>
<keyword evidence="5 13" id="KW-0547">Nucleotide-binding</keyword>
<keyword evidence="3" id="KW-0597">Phosphoprotein</keyword>
<dbReference type="InterPro" id="IPR008250">
    <property type="entry name" value="ATPase_P-typ_transduc_dom_A_sf"/>
</dbReference>
<dbReference type="Gene3D" id="1.20.1110.10">
    <property type="entry name" value="Calcium-transporting ATPase, transmembrane domain"/>
    <property type="match status" value="1"/>
</dbReference>
<accession>A0A0S4KIG5</accession>
<keyword evidence="13" id="KW-0109">Calcium transport</keyword>
<dbReference type="PRINTS" id="PR00121">
    <property type="entry name" value="NAKATPASE"/>
</dbReference>
<dbReference type="EC" id="7.2.2.10" evidence="13"/>
<dbReference type="SFLD" id="SFLDF00027">
    <property type="entry name" value="p-type_atpase"/>
    <property type="match status" value="1"/>
</dbReference>
<dbReference type="Gene3D" id="3.40.1110.10">
    <property type="entry name" value="Calcium-transporting ATPase, cytoplasmic domain N"/>
    <property type="match status" value="1"/>
</dbReference>
<dbReference type="GO" id="GO:0016887">
    <property type="term" value="F:ATP hydrolysis activity"/>
    <property type="evidence" value="ECO:0007669"/>
    <property type="project" value="InterPro"/>
</dbReference>
<dbReference type="FunFam" id="1.20.1110.10:FF:000037">
    <property type="entry name" value="Calcium-transporting ATPase, putative"/>
    <property type="match status" value="1"/>
</dbReference>
<keyword evidence="10 13" id="KW-1133">Transmembrane helix</keyword>
<feature type="transmembrane region" description="Helical" evidence="13">
    <location>
        <begin position="260"/>
        <end position="281"/>
    </location>
</feature>
<dbReference type="NCBIfam" id="TIGR01116">
    <property type="entry name" value="ATPase-IIA1_Ca"/>
    <property type="match status" value="1"/>
</dbReference>
<dbReference type="OrthoDB" id="3352408at2759"/>
<dbReference type="PRINTS" id="PR00119">
    <property type="entry name" value="CATATPASE"/>
</dbReference>
<dbReference type="FunFam" id="2.70.150.10:FF:000160">
    <property type="entry name" value="Sarcoplasmic/endoplasmic reticulum calcium ATPase 1"/>
    <property type="match status" value="1"/>
</dbReference>
<feature type="transmembrane region" description="Helical" evidence="13">
    <location>
        <begin position="309"/>
        <end position="333"/>
    </location>
</feature>
<dbReference type="Pfam" id="PF13246">
    <property type="entry name" value="Cation_ATPase"/>
    <property type="match status" value="1"/>
</dbReference>
<evidence type="ECO:0000256" key="5">
    <source>
        <dbReference type="ARBA" id="ARBA00022741"/>
    </source>
</evidence>
<evidence type="ECO:0000256" key="4">
    <source>
        <dbReference type="ARBA" id="ARBA00022692"/>
    </source>
</evidence>
<evidence type="ECO:0000313" key="16">
    <source>
        <dbReference type="Proteomes" id="UP000051952"/>
    </source>
</evidence>
<name>A0A0S4KIG5_BODSA</name>
<keyword evidence="8" id="KW-0460">Magnesium</keyword>
<evidence type="ECO:0000259" key="14">
    <source>
        <dbReference type="SMART" id="SM00831"/>
    </source>
</evidence>
<feature type="transmembrane region" description="Helical" evidence="13">
    <location>
        <begin position="843"/>
        <end position="863"/>
    </location>
</feature>
<evidence type="ECO:0000256" key="7">
    <source>
        <dbReference type="ARBA" id="ARBA00022840"/>
    </source>
</evidence>
<dbReference type="SFLD" id="SFLDG00002">
    <property type="entry name" value="C1.7:_P-type_atpase_like"/>
    <property type="match status" value="1"/>
</dbReference>
<dbReference type="Pfam" id="PF08282">
    <property type="entry name" value="Hydrolase_3"/>
    <property type="match status" value="1"/>
</dbReference>
<dbReference type="Gene3D" id="3.40.50.1000">
    <property type="entry name" value="HAD superfamily/HAD-like"/>
    <property type="match status" value="1"/>
</dbReference>
<dbReference type="FunFam" id="3.40.1110.10:FF:000003">
    <property type="entry name" value="Calcium-transporting ATPase"/>
    <property type="match status" value="1"/>
</dbReference>
<dbReference type="SUPFAM" id="SSF56784">
    <property type="entry name" value="HAD-like"/>
    <property type="match status" value="1"/>
</dbReference>
<keyword evidence="6 13" id="KW-0106">Calcium</keyword>
<dbReference type="GO" id="GO:0016020">
    <property type="term" value="C:membrane"/>
    <property type="evidence" value="ECO:0007669"/>
    <property type="project" value="UniProtKB-SubCell"/>
</dbReference>
<evidence type="ECO:0000256" key="10">
    <source>
        <dbReference type="ARBA" id="ARBA00022989"/>
    </source>
</evidence>
<dbReference type="InterPro" id="IPR059000">
    <property type="entry name" value="ATPase_P-type_domA"/>
</dbReference>
<comment type="caution">
    <text evidence="13">Lacks conserved residue(s) required for the propagation of feature annotation.</text>
</comment>
<keyword evidence="11 13" id="KW-0406">Ion transport</keyword>
<reference evidence="16" key="1">
    <citation type="submission" date="2015-09" db="EMBL/GenBank/DDBJ databases">
        <authorList>
            <consortium name="Pathogen Informatics"/>
        </authorList>
    </citation>
    <scope>NUCLEOTIDE SEQUENCE [LARGE SCALE GENOMIC DNA]</scope>
    <source>
        <strain evidence="16">Lake Konstanz</strain>
    </source>
</reference>
<keyword evidence="12 13" id="KW-0472">Membrane</keyword>
<evidence type="ECO:0000256" key="1">
    <source>
        <dbReference type="ARBA" id="ARBA00004127"/>
    </source>
</evidence>
<dbReference type="InterPro" id="IPR006068">
    <property type="entry name" value="ATPase_P-typ_cation-transptr_C"/>
</dbReference>
<feature type="transmembrane region" description="Helical" evidence="13">
    <location>
        <begin position="91"/>
        <end position="111"/>
    </location>
</feature>
<dbReference type="FunFam" id="3.40.50.1000:FF:000083">
    <property type="entry name" value="Sodium/potassium-transporting ATPase subunit alpha"/>
    <property type="match status" value="1"/>
</dbReference>
<dbReference type="AlphaFoldDB" id="A0A0S4KIG5"/>
<dbReference type="GO" id="GO:0005388">
    <property type="term" value="F:P-type calcium transporter activity"/>
    <property type="evidence" value="ECO:0007669"/>
    <property type="project" value="UniProtKB-EC"/>
</dbReference>
<evidence type="ECO:0000256" key="8">
    <source>
        <dbReference type="ARBA" id="ARBA00022842"/>
    </source>
</evidence>
<dbReference type="InterPro" id="IPR005782">
    <property type="entry name" value="P-type_ATPase_IIA"/>
</dbReference>
<organism evidence="15 16">
    <name type="scientific">Bodo saltans</name>
    <name type="common">Flagellated protozoan</name>
    <dbReference type="NCBI Taxonomy" id="75058"/>
    <lineage>
        <taxon>Eukaryota</taxon>
        <taxon>Discoba</taxon>
        <taxon>Euglenozoa</taxon>
        <taxon>Kinetoplastea</taxon>
        <taxon>Metakinetoplastina</taxon>
        <taxon>Eubodonida</taxon>
        <taxon>Bodonidae</taxon>
        <taxon>Bodo</taxon>
    </lineage>
</organism>
<evidence type="ECO:0000256" key="11">
    <source>
        <dbReference type="ARBA" id="ARBA00023065"/>
    </source>
</evidence>
<dbReference type="NCBIfam" id="TIGR01494">
    <property type="entry name" value="ATPase_P-type"/>
    <property type="match status" value="3"/>
</dbReference>
<evidence type="ECO:0000256" key="12">
    <source>
        <dbReference type="ARBA" id="ARBA00023136"/>
    </source>
</evidence>
<feature type="transmembrane region" description="Helical" evidence="13">
    <location>
        <begin position="931"/>
        <end position="949"/>
    </location>
</feature>
<dbReference type="FunFam" id="1.20.1110.10:FF:000065">
    <property type="entry name" value="Sarcoplasmic/endoplasmic reticulum calcium ATPase 1"/>
    <property type="match status" value="1"/>
</dbReference>
<comment type="function">
    <text evidence="13">Catalyzes the hydrolysis of ATP coupled with the transport of calcium.</text>
</comment>
<feature type="domain" description="Cation-transporting P-type ATPase N-terminal" evidence="14">
    <location>
        <begin position="9"/>
        <end position="84"/>
    </location>
</feature>
<gene>
    <name evidence="15" type="ORF">BSAL_69220</name>
</gene>
<feature type="transmembrane region" description="Helical" evidence="13">
    <location>
        <begin position="67"/>
        <end position="85"/>
    </location>
</feature>
<keyword evidence="2 13" id="KW-0813">Transport</keyword>
<dbReference type="PROSITE" id="PS00154">
    <property type="entry name" value="ATPASE_E1_E2"/>
    <property type="match status" value="1"/>
</dbReference>
<dbReference type="SFLD" id="SFLDS00003">
    <property type="entry name" value="Haloacid_Dehalogenase"/>
    <property type="match status" value="1"/>
</dbReference>
<dbReference type="InterPro" id="IPR018303">
    <property type="entry name" value="ATPase_P-typ_P_site"/>
</dbReference>
<dbReference type="Pfam" id="PF00689">
    <property type="entry name" value="Cation_ATPase_C"/>
    <property type="match status" value="1"/>
</dbReference>
<dbReference type="Gene3D" id="2.70.150.10">
    <property type="entry name" value="Calcium-transporting ATPase, cytoplasmic transduction domain A"/>
    <property type="match status" value="1"/>
</dbReference>
<dbReference type="InterPro" id="IPR023214">
    <property type="entry name" value="HAD_sf"/>
</dbReference>
<dbReference type="Proteomes" id="UP000051952">
    <property type="component" value="Unassembled WGS sequence"/>
</dbReference>
<dbReference type="InterPro" id="IPR004014">
    <property type="entry name" value="ATPase_P-typ_cation-transptr_N"/>
</dbReference>
<evidence type="ECO:0000313" key="15">
    <source>
        <dbReference type="EMBL" id="CUI14093.1"/>
    </source>
</evidence>
<proteinExistence type="inferred from homology"/>
<dbReference type="GO" id="GO:0005524">
    <property type="term" value="F:ATP binding"/>
    <property type="evidence" value="ECO:0007669"/>
    <property type="project" value="UniProtKB-KW"/>
</dbReference>
<dbReference type="SUPFAM" id="SSF81660">
    <property type="entry name" value="Metal cation-transporting ATPase, ATP-binding domain N"/>
    <property type="match status" value="1"/>
</dbReference>
<dbReference type="SUPFAM" id="SSF81665">
    <property type="entry name" value="Calcium ATPase, transmembrane domain M"/>
    <property type="match status" value="1"/>
</dbReference>